<dbReference type="PROSITE" id="PS50893">
    <property type="entry name" value="ABC_TRANSPORTER_2"/>
    <property type="match status" value="1"/>
</dbReference>
<dbReference type="InterPro" id="IPR003439">
    <property type="entry name" value="ABC_transporter-like_ATP-bd"/>
</dbReference>
<dbReference type="PROSITE" id="PS00211">
    <property type="entry name" value="ABC_TRANSPORTER_1"/>
    <property type="match status" value="1"/>
</dbReference>
<organism evidence="6 7">
    <name type="scientific">Pantoea rodasii</name>
    <dbReference type="NCBI Taxonomy" id="1076549"/>
    <lineage>
        <taxon>Bacteria</taxon>
        <taxon>Pseudomonadati</taxon>
        <taxon>Pseudomonadota</taxon>
        <taxon>Gammaproteobacteria</taxon>
        <taxon>Enterobacterales</taxon>
        <taxon>Erwiniaceae</taxon>
        <taxon>Pantoea</taxon>
    </lineage>
</organism>
<evidence type="ECO:0000256" key="3">
    <source>
        <dbReference type="ARBA" id="ARBA00022741"/>
    </source>
</evidence>
<dbReference type="EMBL" id="JTJJ01000029">
    <property type="protein sequence ID" value="KHJ68632.1"/>
    <property type="molecule type" value="Genomic_DNA"/>
</dbReference>
<dbReference type="PANTHER" id="PTHR42781:SF4">
    <property type="entry name" value="SPERMIDINE_PUTRESCINE IMPORT ATP-BINDING PROTEIN POTA"/>
    <property type="match status" value="1"/>
</dbReference>
<dbReference type="InterPro" id="IPR027417">
    <property type="entry name" value="P-loop_NTPase"/>
</dbReference>
<sequence length="329" mass="36291">MNPAAVTVKLRNCSRQFNHQLALHPLDLTVNPGETLVLLGPSGCGKTTTLRIISGLERSDEGGEVWFDDRNVTALPIEKRNVGMVFQNYALFPNLNVAENVAYGLKVQGVPRAEREARVQEMLELVDLSALSQRSIDKLSGGQKQRVALARALAARPKVLLFDEPLAALDARLRDRLRLEIGSLLKKLAITAVYVTHDQQEAMALGDRIAVMEHGRLVQIDTPQNIYQHPASKFVADFVGAINCVDVDTRGNPQRFCRPEDVLLADDNRYARQGFILASTFLGASQRLMIDIGLATPIQVDRHAREAWHAGQPVSWTLAQDAALQFSAS</sequence>
<dbReference type="Gene3D" id="3.40.50.300">
    <property type="entry name" value="P-loop containing nucleotide triphosphate hydrolases"/>
    <property type="match status" value="1"/>
</dbReference>
<dbReference type="PANTHER" id="PTHR42781">
    <property type="entry name" value="SPERMIDINE/PUTRESCINE IMPORT ATP-BINDING PROTEIN POTA"/>
    <property type="match status" value="1"/>
</dbReference>
<evidence type="ECO:0000256" key="1">
    <source>
        <dbReference type="ARBA" id="ARBA00006526"/>
    </source>
</evidence>
<evidence type="ECO:0000256" key="4">
    <source>
        <dbReference type="ARBA" id="ARBA00022840"/>
    </source>
</evidence>
<dbReference type="GO" id="GO:0022857">
    <property type="term" value="F:transmembrane transporter activity"/>
    <property type="evidence" value="ECO:0007669"/>
    <property type="project" value="InterPro"/>
</dbReference>
<comment type="similarity">
    <text evidence="1">Belongs to the ABC transporter superfamily. Drug exporter-2 (TC 3.A.1.117) family.</text>
</comment>
<dbReference type="AlphaFoldDB" id="A0A0B1RBT0"/>
<name>A0A0B1RBT0_9GAMM</name>
<dbReference type="SUPFAM" id="SSF50331">
    <property type="entry name" value="MOP-like"/>
    <property type="match status" value="1"/>
</dbReference>
<dbReference type="InterPro" id="IPR008995">
    <property type="entry name" value="Mo/tungstate-bd_C_term_dom"/>
</dbReference>
<comment type="caution">
    <text evidence="6">The sequence shown here is derived from an EMBL/GenBank/DDBJ whole genome shotgun (WGS) entry which is preliminary data.</text>
</comment>
<evidence type="ECO:0000313" key="6">
    <source>
        <dbReference type="EMBL" id="KHJ68632.1"/>
    </source>
</evidence>
<proteinExistence type="inferred from homology"/>
<dbReference type="GO" id="GO:0016887">
    <property type="term" value="F:ATP hydrolysis activity"/>
    <property type="evidence" value="ECO:0007669"/>
    <property type="project" value="InterPro"/>
</dbReference>
<dbReference type="InterPro" id="IPR017871">
    <property type="entry name" value="ABC_transporter-like_CS"/>
</dbReference>
<keyword evidence="2" id="KW-0813">Transport</keyword>
<dbReference type="InterPro" id="IPR013611">
    <property type="entry name" value="Transp-assoc_OB_typ2"/>
</dbReference>
<protein>
    <submittedName>
        <fullName evidence="6">Iron ABC transporter substrate-binding protein</fullName>
    </submittedName>
</protein>
<accession>A0A0B1RBT0</accession>
<dbReference type="InterPro" id="IPR003593">
    <property type="entry name" value="AAA+_ATPase"/>
</dbReference>
<evidence type="ECO:0000313" key="7">
    <source>
        <dbReference type="Proteomes" id="UP000030853"/>
    </source>
</evidence>
<dbReference type="FunFam" id="3.40.50.300:FF:000425">
    <property type="entry name" value="Probable ABC transporter, ATP-binding subunit"/>
    <property type="match status" value="1"/>
</dbReference>
<keyword evidence="3" id="KW-0547">Nucleotide-binding</keyword>
<dbReference type="RefSeq" id="WP_039329776.1">
    <property type="nucleotide sequence ID" value="NZ_JTJJ01000029.1"/>
</dbReference>
<gene>
    <name evidence="6" type="ORF">QU24_07690</name>
</gene>
<dbReference type="Gene3D" id="2.40.50.100">
    <property type="match status" value="1"/>
</dbReference>
<dbReference type="InterPro" id="IPR050093">
    <property type="entry name" value="ABC_SmlMolc_Importer"/>
</dbReference>
<keyword evidence="4" id="KW-0067">ATP-binding</keyword>
<dbReference type="SMART" id="SM00382">
    <property type="entry name" value="AAA"/>
    <property type="match status" value="1"/>
</dbReference>
<dbReference type="GO" id="GO:0005524">
    <property type="term" value="F:ATP binding"/>
    <property type="evidence" value="ECO:0007669"/>
    <property type="project" value="UniProtKB-KW"/>
</dbReference>
<evidence type="ECO:0000256" key="2">
    <source>
        <dbReference type="ARBA" id="ARBA00022448"/>
    </source>
</evidence>
<dbReference type="Pfam" id="PF08402">
    <property type="entry name" value="TOBE_2"/>
    <property type="match status" value="1"/>
</dbReference>
<dbReference type="SUPFAM" id="SSF52540">
    <property type="entry name" value="P-loop containing nucleoside triphosphate hydrolases"/>
    <property type="match status" value="1"/>
</dbReference>
<dbReference type="Pfam" id="PF00005">
    <property type="entry name" value="ABC_tran"/>
    <property type="match status" value="1"/>
</dbReference>
<feature type="domain" description="ABC transporter" evidence="5">
    <location>
        <begin position="8"/>
        <end position="239"/>
    </location>
</feature>
<dbReference type="Proteomes" id="UP000030853">
    <property type="component" value="Unassembled WGS sequence"/>
</dbReference>
<reference evidence="6 7" key="1">
    <citation type="submission" date="2014-11" db="EMBL/GenBank/DDBJ databases">
        <title>Genome sequencing of Pantoea rodasii ND03.</title>
        <authorList>
            <person name="Muhamad Yunos N.Y."/>
            <person name="Chan K.-G."/>
        </authorList>
    </citation>
    <scope>NUCLEOTIDE SEQUENCE [LARGE SCALE GENOMIC DNA]</scope>
    <source>
        <strain evidence="6 7">ND03</strain>
    </source>
</reference>
<evidence type="ECO:0000259" key="5">
    <source>
        <dbReference type="PROSITE" id="PS50893"/>
    </source>
</evidence>
<dbReference type="GO" id="GO:0015697">
    <property type="term" value="P:quaternary ammonium group transport"/>
    <property type="evidence" value="ECO:0007669"/>
    <property type="project" value="UniProtKB-ARBA"/>
</dbReference>
<dbReference type="GO" id="GO:0043190">
    <property type="term" value="C:ATP-binding cassette (ABC) transporter complex"/>
    <property type="evidence" value="ECO:0007669"/>
    <property type="project" value="InterPro"/>
</dbReference>